<evidence type="ECO:0000256" key="6">
    <source>
        <dbReference type="ARBA" id="ARBA00022748"/>
    </source>
</evidence>
<feature type="transmembrane region" description="Helical" evidence="9">
    <location>
        <begin position="157"/>
        <end position="180"/>
    </location>
</feature>
<feature type="transmembrane region" description="Helical" evidence="9">
    <location>
        <begin position="95"/>
        <end position="114"/>
    </location>
</feature>
<feature type="transmembrane region" description="Helical" evidence="9">
    <location>
        <begin position="60"/>
        <end position="83"/>
    </location>
</feature>
<feature type="domain" description="Cytochrome c assembly protein" evidence="10">
    <location>
        <begin position="24"/>
        <end position="183"/>
    </location>
</feature>
<keyword evidence="8 9" id="KW-0472">Membrane</keyword>
<comment type="similarity">
    <text evidence="3 9">Belongs to the CcmC/CycZ/HelC family.</text>
</comment>
<keyword evidence="12" id="KW-1185">Reference proteome</keyword>
<dbReference type="AlphaFoldDB" id="A0A1T4QMZ6"/>
<dbReference type="EMBL" id="FUWJ01000003">
    <property type="protein sequence ID" value="SKA05075.1"/>
    <property type="molecule type" value="Genomic_DNA"/>
</dbReference>
<dbReference type="STRING" id="225324.SAMN02745126_03329"/>
<keyword evidence="6 9" id="KW-0201">Cytochrome c-type biogenesis</keyword>
<accession>A0A1T4QMZ6</accession>
<keyword evidence="9" id="KW-0813">Transport</keyword>
<evidence type="ECO:0000313" key="11">
    <source>
        <dbReference type="EMBL" id="SKA05075.1"/>
    </source>
</evidence>
<feature type="transmembrane region" description="Helical" evidence="9">
    <location>
        <begin position="20"/>
        <end position="40"/>
    </location>
</feature>
<protein>
    <recommendedName>
        <fullName evidence="4 9">Heme exporter protein C</fullName>
    </recommendedName>
    <alternativeName>
        <fullName evidence="9">Cytochrome c-type biogenesis protein</fullName>
    </alternativeName>
</protein>
<evidence type="ECO:0000313" key="12">
    <source>
        <dbReference type="Proteomes" id="UP000190092"/>
    </source>
</evidence>
<dbReference type="GO" id="GO:0015232">
    <property type="term" value="F:heme transmembrane transporter activity"/>
    <property type="evidence" value="ECO:0007669"/>
    <property type="project" value="InterPro"/>
</dbReference>
<comment type="function">
    <text evidence="1 9">Required for the export of heme to the periplasm for the biogenesis of c-type cytochromes.</text>
</comment>
<dbReference type="PRINTS" id="PR01386">
    <property type="entry name" value="CCMCBIOGNSIS"/>
</dbReference>
<dbReference type="RefSeq" id="WP_085935011.1">
    <property type="nucleotide sequence ID" value="NZ_FUWJ01000003.1"/>
</dbReference>
<keyword evidence="5 9" id="KW-0812">Transmembrane</keyword>
<dbReference type="GO" id="GO:0005886">
    <property type="term" value="C:plasma membrane"/>
    <property type="evidence" value="ECO:0007669"/>
    <property type="project" value="UniProtKB-SubCell"/>
</dbReference>
<evidence type="ECO:0000256" key="1">
    <source>
        <dbReference type="ARBA" id="ARBA00002442"/>
    </source>
</evidence>
<name>A0A1T4QMZ6_9HYPH</name>
<evidence type="ECO:0000256" key="8">
    <source>
        <dbReference type="ARBA" id="ARBA00023136"/>
    </source>
</evidence>
<keyword evidence="7 9" id="KW-1133">Transmembrane helix</keyword>
<dbReference type="PANTHER" id="PTHR30071:SF1">
    <property type="entry name" value="CYTOCHROME B_B6 PROTEIN-RELATED"/>
    <property type="match status" value="1"/>
</dbReference>
<evidence type="ECO:0000256" key="2">
    <source>
        <dbReference type="ARBA" id="ARBA00004141"/>
    </source>
</evidence>
<keyword evidence="9" id="KW-1003">Cell membrane</keyword>
<dbReference type="GO" id="GO:0017004">
    <property type="term" value="P:cytochrome complex assembly"/>
    <property type="evidence" value="ECO:0007669"/>
    <property type="project" value="UniProtKB-KW"/>
</dbReference>
<evidence type="ECO:0000256" key="5">
    <source>
        <dbReference type="ARBA" id="ARBA00022692"/>
    </source>
</evidence>
<evidence type="ECO:0000259" key="10">
    <source>
        <dbReference type="Pfam" id="PF01578"/>
    </source>
</evidence>
<evidence type="ECO:0000256" key="9">
    <source>
        <dbReference type="RuleBase" id="RU364092"/>
    </source>
</evidence>
<evidence type="ECO:0000256" key="3">
    <source>
        <dbReference type="ARBA" id="ARBA00005840"/>
    </source>
</evidence>
<dbReference type="InterPro" id="IPR003557">
    <property type="entry name" value="Cyt_c_biogenesis_CcmC"/>
</dbReference>
<dbReference type="InterPro" id="IPR002541">
    <property type="entry name" value="Cyt_c_assembly"/>
</dbReference>
<feature type="transmembrane region" description="Helical" evidence="9">
    <location>
        <begin position="200"/>
        <end position="221"/>
    </location>
</feature>
<dbReference type="PANTHER" id="PTHR30071">
    <property type="entry name" value="HEME EXPORTER PROTEIN C"/>
    <property type="match status" value="1"/>
</dbReference>
<feature type="transmembrane region" description="Helical" evidence="9">
    <location>
        <begin position="126"/>
        <end position="145"/>
    </location>
</feature>
<gene>
    <name evidence="9" type="primary">ccmC</name>
    <name evidence="11" type="ORF">SAMN02745126_03329</name>
</gene>
<dbReference type="Pfam" id="PF01578">
    <property type="entry name" value="Cytochrom_C_asm"/>
    <property type="match status" value="1"/>
</dbReference>
<dbReference type="Proteomes" id="UP000190092">
    <property type="component" value="Unassembled WGS sequence"/>
</dbReference>
<proteinExistence type="inferred from homology"/>
<reference evidence="12" key="1">
    <citation type="submission" date="2017-02" db="EMBL/GenBank/DDBJ databases">
        <authorList>
            <person name="Varghese N."/>
            <person name="Submissions S."/>
        </authorList>
    </citation>
    <scope>NUCLEOTIDE SEQUENCE [LARGE SCALE GENOMIC DNA]</scope>
    <source>
        <strain evidence="12">ATCC 27094</strain>
    </source>
</reference>
<keyword evidence="9" id="KW-0997">Cell inner membrane</keyword>
<evidence type="ECO:0000256" key="4">
    <source>
        <dbReference type="ARBA" id="ARBA00016463"/>
    </source>
</evidence>
<dbReference type="OrthoDB" id="9778550at2"/>
<sequence>MADLHFLANPARFRRFSQRVLPALSIVTALALAIGLYWGLVVAPPDYQQGDTVRIMFLHVPTASLAMGGYLLLAALGASLLVWRHPLAALMARATAPVGATYAAVCLITGSLWGRPMWGTYWVWDARLTSFLLLFFLYLGHIALSRAYDDSERGDRAAAILAIVGAINVPIIKFSVDWWNTLHQPASIMRMGGPSIDPSLLWPLFWMMGALALLFVTLVLLRTETEIDRRRLEIAENQD</sequence>
<organism evidence="11 12">
    <name type="scientific">Enhydrobacter aerosaccus</name>
    <dbReference type="NCBI Taxonomy" id="225324"/>
    <lineage>
        <taxon>Bacteria</taxon>
        <taxon>Pseudomonadati</taxon>
        <taxon>Pseudomonadota</taxon>
        <taxon>Alphaproteobacteria</taxon>
        <taxon>Hyphomicrobiales</taxon>
        <taxon>Enhydrobacter</taxon>
    </lineage>
</organism>
<dbReference type="InterPro" id="IPR045062">
    <property type="entry name" value="Cyt_c_biogenesis_CcsA/CcmC"/>
</dbReference>
<comment type="subcellular location">
    <subcellularLocation>
        <location evidence="9">Cell inner membrane</location>
    </subcellularLocation>
    <subcellularLocation>
        <location evidence="2">Membrane</location>
        <topology evidence="2">Multi-pass membrane protein</topology>
    </subcellularLocation>
</comment>
<dbReference type="NCBIfam" id="TIGR01191">
    <property type="entry name" value="ccmC"/>
    <property type="match status" value="1"/>
</dbReference>
<dbReference type="GO" id="GO:0020037">
    <property type="term" value="F:heme binding"/>
    <property type="evidence" value="ECO:0007669"/>
    <property type="project" value="InterPro"/>
</dbReference>
<evidence type="ECO:0000256" key="7">
    <source>
        <dbReference type="ARBA" id="ARBA00022989"/>
    </source>
</evidence>